<evidence type="ECO:0000313" key="4">
    <source>
        <dbReference type="Proteomes" id="UP000636960"/>
    </source>
</evidence>
<dbReference type="Proteomes" id="UP000636960">
    <property type="component" value="Unassembled WGS sequence"/>
</dbReference>
<evidence type="ECO:0000256" key="2">
    <source>
        <dbReference type="SAM" id="Phobius"/>
    </source>
</evidence>
<accession>A0A919N0Q2</accession>
<comment type="caution">
    <text evidence="3">The sequence shown here is derived from an EMBL/GenBank/DDBJ whole genome shotgun (WGS) entry which is preliminary data.</text>
</comment>
<keyword evidence="2" id="KW-0812">Transmembrane</keyword>
<dbReference type="EMBL" id="BOMV01000028">
    <property type="protein sequence ID" value="GIE95392.1"/>
    <property type="molecule type" value="Genomic_DNA"/>
</dbReference>
<feature type="region of interest" description="Disordered" evidence="1">
    <location>
        <begin position="138"/>
        <end position="162"/>
    </location>
</feature>
<evidence type="ECO:0000313" key="3">
    <source>
        <dbReference type="EMBL" id="GIE95392.1"/>
    </source>
</evidence>
<proteinExistence type="predicted"/>
<evidence type="ECO:0008006" key="5">
    <source>
        <dbReference type="Google" id="ProtNLM"/>
    </source>
</evidence>
<keyword evidence="2" id="KW-1133">Transmembrane helix</keyword>
<dbReference type="AlphaFoldDB" id="A0A919N0Q2"/>
<keyword evidence="4" id="KW-1185">Reference proteome</keyword>
<organism evidence="3 4">
    <name type="scientific">Paractinoplanes rishiriensis</name>
    <dbReference type="NCBI Taxonomy" id="1050105"/>
    <lineage>
        <taxon>Bacteria</taxon>
        <taxon>Bacillati</taxon>
        <taxon>Actinomycetota</taxon>
        <taxon>Actinomycetes</taxon>
        <taxon>Micromonosporales</taxon>
        <taxon>Micromonosporaceae</taxon>
        <taxon>Paractinoplanes</taxon>
    </lineage>
</organism>
<evidence type="ECO:0000256" key="1">
    <source>
        <dbReference type="SAM" id="MobiDB-lite"/>
    </source>
</evidence>
<reference evidence="3" key="1">
    <citation type="submission" date="2021-01" db="EMBL/GenBank/DDBJ databases">
        <title>Whole genome shotgun sequence of Actinoplanes rishiriensis NBRC 108556.</title>
        <authorList>
            <person name="Komaki H."/>
            <person name="Tamura T."/>
        </authorList>
    </citation>
    <scope>NUCLEOTIDE SEQUENCE</scope>
    <source>
        <strain evidence="3">NBRC 108556</strain>
    </source>
</reference>
<feature type="compositionally biased region" description="Basic residues" evidence="1">
    <location>
        <begin position="150"/>
        <end position="162"/>
    </location>
</feature>
<feature type="transmembrane region" description="Helical" evidence="2">
    <location>
        <begin position="109"/>
        <end position="131"/>
    </location>
</feature>
<keyword evidence="2" id="KW-0472">Membrane</keyword>
<protein>
    <recommendedName>
        <fullName evidence="5">DUF3592 domain-containing protein</fullName>
    </recommendedName>
</protein>
<dbReference type="RefSeq" id="WP_203781693.1">
    <property type="nucleotide sequence ID" value="NZ_BOMV01000028.1"/>
</dbReference>
<gene>
    <name evidence="3" type="ORF">Ari01nite_28570</name>
</gene>
<sequence length="162" mass="18181">MDLKVKALIPTLALLACLLAGSVLVDMVRDVVYRTTWSPAVAIVDDVYENEAGRQYRLSYLWKGEARGAWTERDAGDPQLGDRVDILIDDDDPGNVAMRGWAWDNRFSYLARFGAAALVAAGAFLVARHLWRKSEPSRAILRPRGNPGPRHPRARKKNRRRG</sequence>
<name>A0A919N0Q2_9ACTN</name>
<dbReference type="PROSITE" id="PS51257">
    <property type="entry name" value="PROKAR_LIPOPROTEIN"/>
    <property type="match status" value="1"/>
</dbReference>